<gene>
    <name evidence="2" type="ORF">PVLDE_0902560</name>
</gene>
<reference evidence="2 3" key="1">
    <citation type="submission" date="2020-08" db="EMBL/GenBank/DDBJ databases">
        <authorList>
            <person name="Ramaprasad A."/>
        </authorList>
    </citation>
    <scope>NUCLEOTIDE SEQUENCE [LARGE SCALE GENOMIC DNA]</scope>
</reference>
<name>A0A6V7S5J4_PLAVN</name>
<evidence type="ECO:0000256" key="1">
    <source>
        <dbReference type="SAM" id="MobiDB-lite"/>
    </source>
</evidence>
<proteinExistence type="predicted"/>
<organism evidence="2 3">
    <name type="scientific">Plasmodium vinckei lentum</name>
    <dbReference type="NCBI Taxonomy" id="138297"/>
    <lineage>
        <taxon>Eukaryota</taxon>
        <taxon>Sar</taxon>
        <taxon>Alveolata</taxon>
        <taxon>Apicomplexa</taxon>
        <taxon>Aconoidasida</taxon>
        <taxon>Haemosporida</taxon>
        <taxon>Plasmodiidae</taxon>
        <taxon>Plasmodium</taxon>
        <taxon>Plasmodium (Vinckeia)</taxon>
    </lineage>
</organism>
<evidence type="ECO:0000313" key="2">
    <source>
        <dbReference type="EMBL" id="CAD2091786.1"/>
    </source>
</evidence>
<feature type="compositionally biased region" description="Basic and acidic residues" evidence="1">
    <location>
        <begin position="1"/>
        <end position="15"/>
    </location>
</feature>
<sequence>MNDSKDECPGQDDHNINNQNYLINGNSYNAEMNPNSEYKESLINFNNFGNKNGMYMGHENETNNNPNGANSSFYYSQINNIHNENKSNIPRDKTNMYGNNFDNNKGYINNNSEQNSNAYMCYDNVNNPNMRKINNEKNSIEMRDNITVNGNNNRNDFNEGINFYNPSLHDGKTDFAQFQGNNNVGSDMNLQHGAIPNVILTNGNENSDQKNYLNFRNNLINDDKNGYKENNNFNYNINLKKKKNVTFNNENDVYNIPNREGNKSNVSYENGNGTFTNDPLNYNQRKMEYDKNETLNGGSNHNKGPYNLVTLKQNNNNYNMNNMHNNYIEYDINNTENGINPIGNNADGCGIIKNENPNDISNLKKNENFSNGTSDGNNLLNLKNENTNNLYNNMQTYANKKGKKENYNGSNYMPTQFNNSQNSNINNMSSHNSSFNKSDNFNQAHLNRGMGMTNPNNKSGGKGFRPNPLDNISEEDLKNHFVFRYLKNIDEIYETRERNEKYEDNITTIKENEMSDSIHAFIQTPFDESDNYVNNYYNILELLYNSSKKKKNIDDKRVRALLYIFKYMKNTQRKKVKAKGKIKNKQAYLFDDTELKKLNKQVDLYMDFVKNREYKNDLFIQFNNSFDEKESKDYKYDETNFDSSKEEMGNYTTTKSIATHFEKKKYIENLLKNKSNLYYKPLKKTQTHINNFYFNHSLKKVDYLHNLLVYINFIILKYICIFSQTEWNVLLFQDIANYNFQNCLPEDKPVNVNEHAQVSSEAAMKMCNEENEAIKQDSSEKCDSVDDQRESTICNDDKTNEVSTEIKTEVGEVKEENGDDKNREINENKLNGACSELNQGNPNNGVNENIINFEMDEKAVEKLNPIFMNIGNMIDINYYEYIIEPFDFFFYDQIYNEIFNYLEVMRNNNRLNNNDHLNYGFNLIKNLPYQYFQFIDILSKEILNVRDLIYRNKYIRYIFYYIYKNIENNNLLETINKTLLMEIKKVLLYKVQIKLRYNIFITRFFENNYNVINNNCIEEKHQGKISFIDAKKSLFNQLFNSYNAHYNAYMRQIKQTHETRKRVFNITEERFTDIRKKMDIYLNYLDHKQVEEIDEEEESTSQTADNLDDKSDGYTKMYNEELPENEHEMKKLQFDVSRKYIQFLYEKNYLLIINSEKNNSRKLKVAYIIKDKLKENDNLVIITSILNINKWKDLFYSFKHISIYNNEENMIENKVSNLDSNLIICIDFVPKTLHIPCENIILDICHFNILNQINVLNDLRFLNFQKKIIILNDIPDNWNFILALFLLSVIPIDSSIANKFETAYVDEEDKRVLSAIMKNFITKFFIFHREKGQVTNVTNAGHVEKLGVFRRCFLITYMSGIQKIIYDNVEENNKDSTCIHPLLLLDEECFNLKDFNISEKFDLLKNIIKKISFLKKKILICYFGEDKLEKLIKMLLYLHSLNDISIVFAKNIDMINETVNNDTNTFDVVIIINEHTQILNNSQIMENFEKKKVTLYFLISAFTKEEQDLTIESQCINDKELFFFQKNKTKLMNLEENDAELMYKYYINNMISETDEQFLLFNIIDQKEQIYCNSSFNEMVVPTCFVNNLVNSETNSHHSEYWQDIKNAHSFWNFNNFNKEKIAFYLEKKNTLYNKYKNEVYCISENTIAPPQIYYYLNNPINEKNTFNNCLSLALDEMIEELNRRRELIEFDELKKNTLISIKEKTNKKYFSSMRKVEKILSEFLNENKKKSFEEFLKGCKGYGQILMKCKEKLFVTFNKSYNIHFKNFENFWLDEEKKRKEKWQELWELNEKNIANKDDPNNTNINNIFNNVNKDPNEMTDNMANANINKMKSDINSLEKKNFRIRLSSQLFDEKEFDKLFIERKKICMSTEDAQKEDKSFSCDEKKDADKKTCLYIERENGNQEEEQQA</sequence>
<accession>A0A6V7S5J4</accession>
<evidence type="ECO:0000313" key="3">
    <source>
        <dbReference type="Proteomes" id="UP000515308"/>
    </source>
</evidence>
<feature type="region of interest" description="Disordered" evidence="1">
    <location>
        <begin position="1"/>
        <end position="20"/>
    </location>
</feature>
<dbReference type="VEuPathDB" id="PlasmoDB:PVLDE_0902560"/>
<dbReference type="Proteomes" id="UP000515308">
    <property type="component" value="Chromosome PVLDE_09"/>
</dbReference>
<feature type="region of interest" description="Disordered" evidence="1">
    <location>
        <begin position="1093"/>
        <end position="1115"/>
    </location>
</feature>
<protein>
    <submittedName>
        <fullName evidence="2">Uncharacterized protein</fullName>
    </submittedName>
</protein>
<dbReference type="EMBL" id="LR865371">
    <property type="protein sequence ID" value="CAD2091786.1"/>
    <property type="molecule type" value="Genomic_DNA"/>
</dbReference>